<protein>
    <submittedName>
        <fullName evidence="1">Uncharacterized protein</fullName>
    </submittedName>
</protein>
<name>A0A8T2NQK5_9TELE</name>
<dbReference type="Proteomes" id="UP000824540">
    <property type="component" value="Unassembled WGS sequence"/>
</dbReference>
<gene>
    <name evidence="1" type="ORF">JZ751_019477</name>
</gene>
<comment type="caution">
    <text evidence="1">The sequence shown here is derived from an EMBL/GenBank/DDBJ whole genome shotgun (WGS) entry which is preliminary data.</text>
</comment>
<evidence type="ECO:0000313" key="2">
    <source>
        <dbReference type="Proteomes" id="UP000824540"/>
    </source>
</evidence>
<keyword evidence="2" id="KW-1185">Reference proteome</keyword>
<organism evidence="1 2">
    <name type="scientific">Albula glossodonta</name>
    <name type="common">roundjaw bonefish</name>
    <dbReference type="NCBI Taxonomy" id="121402"/>
    <lineage>
        <taxon>Eukaryota</taxon>
        <taxon>Metazoa</taxon>
        <taxon>Chordata</taxon>
        <taxon>Craniata</taxon>
        <taxon>Vertebrata</taxon>
        <taxon>Euteleostomi</taxon>
        <taxon>Actinopterygii</taxon>
        <taxon>Neopterygii</taxon>
        <taxon>Teleostei</taxon>
        <taxon>Albuliformes</taxon>
        <taxon>Albulidae</taxon>
        <taxon>Albula</taxon>
    </lineage>
</organism>
<evidence type="ECO:0000313" key="1">
    <source>
        <dbReference type="EMBL" id="KAG9341371.1"/>
    </source>
</evidence>
<proteinExistence type="predicted"/>
<sequence length="89" mass="9781">MERLATEISLKKQKRSDIEKACSIADLPSILRIPTVMLTSHRSVLEERSSKRGVLTISSVTAPSPLDNPGGLGNDIIRVKCPELWTLVL</sequence>
<dbReference type="AlphaFoldDB" id="A0A8T2NQK5"/>
<reference evidence="1" key="1">
    <citation type="thesis" date="2021" institute="BYU ScholarsArchive" country="Provo, UT, USA">
        <title>Applications of and Algorithms for Genome Assembly and Genomic Analyses with an Emphasis on Marine Teleosts.</title>
        <authorList>
            <person name="Pickett B.D."/>
        </authorList>
    </citation>
    <scope>NUCLEOTIDE SEQUENCE</scope>
    <source>
        <strain evidence="1">HI-2016</strain>
    </source>
</reference>
<dbReference type="EMBL" id="JAFBMS010000036">
    <property type="protein sequence ID" value="KAG9341371.1"/>
    <property type="molecule type" value="Genomic_DNA"/>
</dbReference>
<accession>A0A8T2NQK5</accession>